<comment type="subcellular location">
    <subcellularLocation>
        <location evidence="1">Secreted</location>
    </subcellularLocation>
</comment>
<dbReference type="Proteomes" id="UP000694393">
    <property type="component" value="Unplaced"/>
</dbReference>
<dbReference type="PANTHER" id="PTHR47221:SF5">
    <property type="entry name" value="FIBRINOGEN C-TERMINAL DOMAIN-CONTAINING PROTEIN"/>
    <property type="match status" value="1"/>
</dbReference>
<protein>
    <recommendedName>
        <fullName evidence="6">Fibrinogen C-terminal domain-containing protein</fullName>
    </recommendedName>
</protein>
<keyword evidence="8" id="KW-1185">Reference proteome</keyword>
<evidence type="ECO:0000256" key="3">
    <source>
        <dbReference type="ARBA" id="ARBA00023157"/>
    </source>
</evidence>
<evidence type="ECO:0000256" key="4">
    <source>
        <dbReference type="ARBA" id="ARBA00023180"/>
    </source>
</evidence>
<dbReference type="Gene3D" id="3.90.215.10">
    <property type="entry name" value="Gamma Fibrinogen, chain A, domain 1"/>
    <property type="match status" value="1"/>
</dbReference>
<evidence type="ECO:0000259" key="6">
    <source>
        <dbReference type="PROSITE" id="PS51406"/>
    </source>
</evidence>
<keyword evidence="3" id="KW-1015">Disulfide bond</keyword>
<dbReference type="Ensembl" id="ENSPCET00000022602.1">
    <property type="protein sequence ID" value="ENSPCEP00000021859.1"/>
    <property type="gene ID" value="ENSPCEG00000016763.1"/>
</dbReference>
<organism evidence="7 8">
    <name type="scientific">Pelusios castaneus</name>
    <name type="common">West African mud turtle</name>
    <dbReference type="NCBI Taxonomy" id="367368"/>
    <lineage>
        <taxon>Eukaryota</taxon>
        <taxon>Metazoa</taxon>
        <taxon>Chordata</taxon>
        <taxon>Craniata</taxon>
        <taxon>Vertebrata</taxon>
        <taxon>Euteleostomi</taxon>
        <taxon>Archelosauria</taxon>
        <taxon>Testudinata</taxon>
        <taxon>Testudines</taxon>
        <taxon>Pleurodira</taxon>
        <taxon>Pelomedusidae</taxon>
        <taxon>Pelusios</taxon>
    </lineage>
</organism>
<dbReference type="GO" id="GO:0034116">
    <property type="term" value="P:positive regulation of heterotypic cell-cell adhesion"/>
    <property type="evidence" value="ECO:0007669"/>
    <property type="project" value="TreeGrafter"/>
</dbReference>
<dbReference type="GO" id="GO:0072377">
    <property type="term" value="P:blood coagulation, common pathway"/>
    <property type="evidence" value="ECO:0007669"/>
    <property type="project" value="TreeGrafter"/>
</dbReference>
<dbReference type="InterPro" id="IPR014716">
    <property type="entry name" value="Fibrinogen_a/b/g_C_1"/>
</dbReference>
<keyword evidence="5" id="KW-0732">Signal</keyword>
<keyword evidence="4" id="KW-0325">Glycoprotein</keyword>
<keyword evidence="2" id="KW-0964">Secreted</keyword>
<dbReference type="GO" id="GO:0030674">
    <property type="term" value="F:protein-macromolecule adaptor activity"/>
    <property type="evidence" value="ECO:0007669"/>
    <property type="project" value="TreeGrafter"/>
</dbReference>
<accession>A0A8C8VNW7</accession>
<dbReference type="GO" id="GO:0005201">
    <property type="term" value="F:extracellular matrix structural constituent"/>
    <property type="evidence" value="ECO:0007669"/>
    <property type="project" value="TreeGrafter"/>
</dbReference>
<dbReference type="AlphaFoldDB" id="A0A8C8VNW7"/>
<feature type="chain" id="PRO_5034266008" description="Fibrinogen C-terminal domain-containing protein" evidence="5">
    <location>
        <begin position="19"/>
        <end position="277"/>
    </location>
</feature>
<proteinExistence type="predicted"/>
<dbReference type="SUPFAM" id="SSF56496">
    <property type="entry name" value="Fibrinogen C-terminal domain-like"/>
    <property type="match status" value="1"/>
</dbReference>
<feature type="signal peptide" evidence="5">
    <location>
        <begin position="1"/>
        <end position="18"/>
    </location>
</feature>
<dbReference type="InterPro" id="IPR002181">
    <property type="entry name" value="Fibrinogen_a/b/g_C_dom"/>
</dbReference>
<dbReference type="CDD" id="cd00087">
    <property type="entry name" value="FReD"/>
    <property type="match status" value="1"/>
</dbReference>
<dbReference type="GO" id="GO:0070527">
    <property type="term" value="P:platelet aggregation"/>
    <property type="evidence" value="ECO:0007669"/>
    <property type="project" value="TreeGrafter"/>
</dbReference>
<dbReference type="InterPro" id="IPR036056">
    <property type="entry name" value="Fibrinogen-like_C"/>
</dbReference>
<evidence type="ECO:0000256" key="5">
    <source>
        <dbReference type="SAM" id="SignalP"/>
    </source>
</evidence>
<dbReference type="Gene3D" id="4.10.530.10">
    <property type="entry name" value="Gamma-fibrinogen Carboxyl Terminal Fragment, domain 2"/>
    <property type="match status" value="1"/>
</dbReference>
<dbReference type="PANTHER" id="PTHR47221">
    <property type="entry name" value="FIBRINOGEN ALPHA CHAIN"/>
    <property type="match status" value="1"/>
</dbReference>
<name>A0A8C8VNW7_9SAUR</name>
<reference evidence="7" key="1">
    <citation type="submission" date="2025-08" db="UniProtKB">
        <authorList>
            <consortium name="Ensembl"/>
        </authorList>
    </citation>
    <scope>IDENTIFICATION</scope>
</reference>
<dbReference type="GO" id="GO:0005577">
    <property type="term" value="C:fibrinogen complex"/>
    <property type="evidence" value="ECO:0007669"/>
    <property type="project" value="TreeGrafter"/>
</dbReference>
<dbReference type="Pfam" id="PF00147">
    <property type="entry name" value="Fibrinogen_C"/>
    <property type="match status" value="1"/>
</dbReference>
<feature type="domain" description="Fibrinogen C-terminal" evidence="6">
    <location>
        <begin position="56"/>
        <end position="270"/>
    </location>
</feature>
<dbReference type="SMART" id="SM00186">
    <property type="entry name" value="FBG"/>
    <property type="match status" value="1"/>
</dbReference>
<evidence type="ECO:0000256" key="1">
    <source>
        <dbReference type="ARBA" id="ARBA00004613"/>
    </source>
</evidence>
<evidence type="ECO:0000256" key="2">
    <source>
        <dbReference type="ARBA" id="ARBA00022525"/>
    </source>
</evidence>
<sequence length="277" mass="31781">MKLYLALCLCSLVTFIEPKADKKIPLTREELIAKVGNKHMIVGRGKSLINIPPTDVYEDYIARDCKAAYLNNRRQSGLYVVRPLNSPLIAVYCEMEKNDGWTVLQRNNVSEKTSWARTWSAYKEGFGNLERNHWLGNEFIHLLTRQNAFLVRFVLVDANGNKLHADYHSFELDSEKNGYALRLGDFSGNIVDALTIMYETGIHDNMKFSTIDKDQDRRVHSNCSLEHHGGWWYDNCRSAVLNSDEGIYWKSVCTEYSPCQLSSIMIKPNGQNCKKSK</sequence>
<dbReference type="PROSITE" id="PS51406">
    <property type="entry name" value="FIBRINOGEN_C_2"/>
    <property type="match status" value="1"/>
</dbReference>
<evidence type="ECO:0000313" key="8">
    <source>
        <dbReference type="Proteomes" id="UP000694393"/>
    </source>
</evidence>
<reference evidence="7" key="2">
    <citation type="submission" date="2025-09" db="UniProtKB">
        <authorList>
            <consortium name="Ensembl"/>
        </authorList>
    </citation>
    <scope>IDENTIFICATION</scope>
</reference>
<dbReference type="GO" id="GO:0042730">
    <property type="term" value="P:fibrinolysis"/>
    <property type="evidence" value="ECO:0007669"/>
    <property type="project" value="TreeGrafter"/>
</dbReference>
<dbReference type="InterPro" id="IPR037579">
    <property type="entry name" value="FIB_ANG-like"/>
</dbReference>
<evidence type="ECO:0000313" key="7">
    <source>
        <dbReference type="Ensembl" id="ENSPCEP00000021859.1"/>
    </source>
</evidence>